<dbReference type="InterPro" id="IPR035595">
    <property type="entry name" value="UDP_glycos_trans_CS"/>
</dbReference>
<name>A0A834YY66_TETSI</name>
<proteinExistence type="inferred from homology"/>
<dbReference type="OrthoDB" id="5835829at2759"/>
<accession>A0A834YY66</accession>
<dbReference type="PANTHER" id="PTHR48044">
    <property type="entry name" value="GLYCOSYLTRANSFERASE"/>
    <property type="match status" value="1"/>
</dbReference>
<comment type="caution">
    <text evidence="5">The sequence shown here is derived from an EMBL/GenBank/DDBJ whole genome shotgun (WGS) entry which is preliminary data.</text>
</comment>
<evidence type="ECO:0000313" key="6">
    <source>
        <dbReference type="Proteomes" id="UP000655225"/>
    </source>
</evidence>
<dbReference type="AlphaFoldDB" id="A0A834YY66"/>
<keyword evidence="6" id="KW-1185">Reference proteome</keyword>
<feature type="domain" description="Glycosyltransferase N-terminal" evidence="4">
    <location>
        <begin position="7"/>
        <end position="189"/>
    </location>
</feature>
<dbReference type="PROSITE" id="PS00375">
    <property type="entry name" value="UDPGT"/>
    <property type="match status" value="1"/>
</dbReference>
<dbReference type="FunFam" id="3.40.50.2000:FF:000060">
    <property type="entry name" value="Glycosyltransferase"/>
    <property type="match status" value="1"/>
</dbReference>
<dbReference type="Pfam" id="PF00201">
    <property type="entry name" value="UDPGT"/>
    <property type="match status" value="1"/>
</dbReference>
<organism evidence="5 6">
    <name type="scientific">Tetracentron sinense</name>
    <name type="common">Spur-leaf</name>
    <dbReference type="NCBI Taxonomy" id="13715"/>
    <lineage>
        <taxon>Eukaryota</taxon>
        <taxon>Viridiplantae</taxon>
        <taxon>Streptophyta</taxon>
        <taxon>Embryophyta</taxon>
        <taxon>Tracheophyta</taxon>
        <taxon>Spermatophyta</taxon>
        <taxon>Magnoliopsida</taxon>
        <taxon>Trochodendrales</taxon>
        <taxon>Trochodendraceae</taxon>
        <taxon>Tetracentron</taxon>
    </lineage>
</organism>
<reference evidence="5 6" key="1">
    <citation type="submission" date="2020-04" db="EMBL/GenBank/DDBJ databases">
        <title>Plant Genome Project.</title>
        <authorList>
            <person name="Zhang R.-G."/>
        </authorList>
    </citation>
    <scope>NUCLEOTIDE SEQUENCE [LARGE SCALE GENOMIC DNA]</scope>
    <source>
        <strain evidence="5">YNK0</strain>
        <tissue evidence="5">Leaf</tissue>
    </source>
</reference>
<dbReference type="SUPFAM" id="SSF53756">
    <property type="entry name" value="UDP-Glycosyltransferase/glycogen phosphorylase"/>
    <property type="match status" value="1"/>
</dbReference>
<evidence type="ECO:0000313" key="5">
    <source>
        <dbReference type="EMBL" id="KAF8396447.1"/>
    </source>
</evidence>
<sequence>METKQSSLKVVMLPWVAHGHISPFLELAKKLSRRNFNIYFCSTPVNLCSIKEQVNQNSFPSIQLVELHLPAIPDLPPQYHTTKGLPPHLTSTLRKAFDMAIPIFFTNILKTLNPHILIYDFILPRVAEVALAQNIPAFKFSTFGAAAISSFQHSFRNPQSLKSSSQNNDEHKKKPLDIILIRSFREIEANKKEPSSTLYVSFGSECFLSKEEIEELAHGLEHSKVNFIWVVRFPEGEKIRVEEALPPSFLHRVGERGLVVEGWAPQMKILGHSSIGGFVSHCGWSSVIEGMKYGVPIIAMPMHLDQPTNARMVVEIGIAMEVNRDKDGRLDRGEVAKVIKEVVG</sequence>
<evidence type="ECO:0000259" key="4">
    <source>
        <dbReference type="Pfam" id="PF26168"/>
    </source>
</evidence>
<comment type="similarity">
    <text evidence="1 3">Belongs to the UDP-glycosyltransferase family.</text>
</comment>
<dbReference type="PANTHER" id="PTHR48044:SF29">
    <property type="entry name" value="GLYCOSYLTRANSFERASE"/>
    <property type="match status" value="1"/>
</dbReference>
<dbReference type="OMA" id="DESSMPM"/>
<dbReference type="GO" id="GO:0008194">
    <property type="term" value="F:UDP-glycosyltransferase activity"/>
    <property type="evidence" value="ECO:0007669"/>
    <property type="project" value="InterPro"/>
</dbReference>
<evidence type="ECO:0000256" key="3">
    <source>
        <dbReference type="RuleBase" id="RU003718"/>
    </source>
</evidence>
<protein>
    <recommendedName>
        <fullName evidence="4">Glycosyltransferase N-terminal domain-containing protein</fullName>
    </recommendedName>
</protein>
<evidence type="ECO:0000256" key="1">
    <source>
        <dbReference type="ARBA" id="ARBA00009995"/>
    </source>
</evidence>
<gene>
    <name evidence="5" type="ORF">HHK36_018066</name>
</gene>
<dbReference type="EMBL" id="JABCRI010000012">
    <property type="protein sequence ID" value="KAF8396447.1"/>
    <property type="molecule type" value="Genomic_DNA"/>
</dbReference>
<evidence type="ECO:0000256" key="2">
    <source>
        <dbReference type="ARBA" id="ARBA00022679"/>
    </source>
</evidence>
<dbReference type="Gene3D" id="3.40.50.2000">
    <property type="entry name" value="Glycogen Phosphorylase B"/>
    <property type="match status" value="2"/>
</dbReference>
<dbReference type="InterPro" id="IPR002213">
    <property type="entry name" value="UDP_glucos_trans"/>
</dbReference>
<dbReference type="Pfam" id="PF26168">
    <property type="entry name" value="Glyco_transf_N"/>
    <property type="match status" value="1"/>
</dbReference>
<dbReference type="GO" id="GO:1901137">
    <property type="term" value="P:carbohydrate derivative biosynthetic process"/>
    <property type="evidence" value="ECO:0007669"/>
    <property type="project" value="UniProtKB-ARBA"/>
</dbReference>
<dbReference type="Proteomes" id="UP000655225">
    <property type="component" value="Unassembled WGS sequence"/>
</dbReference>
<keyword evidence="3" id="KW-0328">Glycosyltransferase</keyword>
<keyword evidence="2 3" id="KW-0808">Transferase</keyword>
<dbReference type="CDD" id="cd03784">
    <property type="entry name" value="GT1_Gtf-like"/>
    <property type="match status" value="1"/>
</dbReference>
<dbReference type="InterPro" id="IPR058980">
    <property type="entry name" value="Glyco_transf_N"/>
</dbReference>